<evidence type="ECO:0000313" key="8">
    <source>
        <dbReference type="Proteomes" id="UP000509750"/>
    </source>
</evidence>
<dbReference type="InterPro" id="IPR045232">
    <property type="entry name" value="FAM234"/>
</dbReference>
<evidence type="ECO:0000256" key="4">
    <source>
        <dbReference type="ARBA" id="ARBA00022989"/>
    </source>
</evidence>
<keyword evidence="5" id="KW-0472">Membrane</keyword>
<evidence type="ECO:0000256" key="3">
    <source>
        <dbReference type="ARBA" id="ARBA00022729"/>
    </source>
</evidence>
<dbReference type="RefSeq" id="WP_179170211.1">
    <property type="nucleotide sequence ID" value="NZ_CP058529.1"/>
</dbReference>
<dbReference type="InterPro" id="IPR013517">
    <property type="entry name" value="FG-GAP"/>
</dbReference>
<keyword evidence="8" id="KW-1185">Reference proteome</keyword>
<dbReference type="GeneID" id="56030021"/>
<reference evidence="7 8" key="1">
    <citation type="submission" date="2020-07" db="EMBL/GenBank/DDBJ databases">
        <title>Gai3-2, isolated from salt lake.</title>
        <authorList>
            <person name="Cui H."/>
            <person name="Shi X."/>
        </authorList>
    </citation>
    <scope>NUCLEOTIDE SEQUENCE [LARGE SCALE GENOMIC DNA]</scope>
    <source>
        <strain evidence="7 8">Gai3-2</strain>
    </source>
</reference>
<evidence type="ECO:0000313" key="7">
    <source>
        <dbReference type="EMBL" id="QLG28637.1"/>
    </source>
</evidence>
<dbReference type="InterPro" id="IPR015943">
    <property type="entry name" value="WD40/YVTN_repeat-like_dom_sf"/>
</dbReference>
<dbReference type="EMBL" id="CP058529">
    <property type="protein sequence ID" value="QLG28637.1"/>
    <property type="molecule type" value="Genomic_DNA"/>
</dbReference>
<dbReference type="Gene3D" id="2.130.10.10">
    <property type="entry name" value="YVTN repeat-like/Quinoprotein amine dehydrogenase"/>
    <property type="match status" value="3"/>
</dbReference>
<gene>
    <name evidence="7" type="ORF">HUG10_14270</name>
</gene>
<dbReference type="SMART" id="SM00564">
    <property type="entry name" value="PQQ"/>
    <property type="match status" value="3"/>
</dbReference>
<keyword evidence="3" id="KW-0732">Signal</keyword>
<dbReference type="SUPFAM" id="SSF69318">
    <property type="entry name" value="Integrin alpha N-terminal domain"/>
    <property type="match status" value="1"/>
</dbReference>
<feature type="domain" description="Pyrrolo-quinoline quinone repeat" evidence="6">
    <location>
        <begin position="59"/>
        <end position="155"/>
    </location>
</feature>
<dbReference type="Pfam" id="PF13517">
    <property type="entry name" value="FG-GAP_3"/>
    <property type="match status" value="1"/>
</dbReference>
<keyword evidence="4" id="KW-1133">Transmembrane helix</keyword>
<dbReference type="Pfam" id="PF13360">
    <property type="entry name" value="PQQ_2"/>
    <property type="match status" value="2"/>
</dbReference>
<evidence type="ECO:0000259" key="6">
    <source>
        <dbReference type="Pfam" id="PF13360"/>
    </source>
</evidence>
<dbReference type="GO" id="GO:0016020">
    <property type="term" value="C:membrane"/>
    <property type="evidence" value="ECO:0007669"/>
    <property type="project" value="UniProtKB-SubCell"/>
</dbReference>
<dbReference type="KEGG" id="halg:HUG10_14270"/>
<sequence length="419" mass="42884">MRPRTAAVLVVLLGVLLAGVGAVFLQDGGVTLSERWVSETGTDIRGNHHPVAAGRIDGEGMVYAPVSAPGGTSDCRLVGLHASNGSTRWSHAVPPANCTLHAVADPAIADPDRDGTTEVFAASTTEELLGFDAHTGAVEFRVTLSEYGYTKPVIADLTGDGRSEIAVVDVSGTLFVYAPDGSLVWERDLGGITNGAPQAGDFTGDGTLELAVGTGAGEAVLVDGDGTTVWNRSTWDEAVGWTTSGQADADPAPEFVVATTAGTVGVLDGVTGETQWRRDLGTLASVHAFGDGDGDGDPEVYAGARDSGLRAFDARTGDLEWTTTLTTEGTQMMPPPLLGDLDGDGDPELVAATNDGLVSVVDPSTGEVLATYSREQPIYTHPTLADADGDGAVEAYVIYGDGRVVALGAGTADDPSGAL</sequence>
<name>A0A7D5KF06_9EURY</name>
<feature type="domain" description="Pyrrolo-quinoline quinone repeat" evidence="6">
    <location>
        <begin position="220"/>
        <end position="407"/>
    </location>
</feature>
<evidence type="ECO:0000256" key="2">
    <source>
        <dbReference type="ARBA" id="ARBA00022692"/>
    </source>
</evidence>
<accession>A0A7D5KF06</accession>
<protein>
    <submittedName>
        <fullName evidence="7">PQQ-binding-like beta-propeller repeat protein</fullName>
    </submittedName>
</protein>
<dbReference type="Proteomes" id="UP000509750">
    <property type="component" value="Chromosome"/>
</dbReference>
<dbReference type="PANTHER" id="PTHR21419">
    <property type="match status" value="1"/>
</dbReference>
<organism evidence="7 8">
    <name type="scientific">Halorarum halophilum</name>
    <dbReference type="NCBI Taxonomy" id="2743090"/>
    <lineage>
        <taxon>Archaea</taxon>
        <taxon>Methanobacteriati</taxon>
        <taxon>Methanobacteriota</taxon>
        <taxon>Stenosarchaea group</taxon>
        <taxon>Halobacteria</taxon>
        <taxon>Halobacteriales</taxon>
        <taxon>Haloferacaceae</taxon>
        <taxon>Halorarum</taxon>
    </lineage>
</organism>
<dbReference type="AlphaFoldDB" id="A0A7D5KF06"/>
<evidence type="ECO:0000256" key="1">
    <source>
        <dbReference type="ARBA" id="ARBA00004167"/>
    </source>
</evidence>
<proteinExistence type="predicted"/>
<dbReference type="PANTHER" id="PTHR21419:SF23">
    <property type="entry name" value="PROTEIN DEFECTIVE IN EXINE FORMATION 1"/>
    <property type="match status" value="1"/>
</dbReference>
<keyword evidence="2" id="KW-0812">Transmembrane</keyword>
<evidence type="ECO:0000256" key="5">
    <source>
        <dbReference type="ARBA" id="ARBA00023136"/>
    </source>
</evidence>
<comment type="subcellular location">
    <subcellularLocation>
        <location evidence="1">Membrane</location>
        <topology evidence="1">Single-pass membrane protein</topology>
    </subcellularLocation>
</comment>
<dbReference type="OrthoDB" id="221432at2157"/>
<dbReference type="InterPro" id="IPR018391">
    <property type="entry name" value="PQQ_b-propeller_rpt"/>
</dbReference>
<dbReference type="InterPro" id="IPR002372">
    <property type="entry name" value="PQQ_rpt_dom"/>
</dbReference>
<dbReference type="InterPro" id="IPR028994">
    <property type="entry name" value="Integrin_alpha_N"/>
</dbReference>